<evidence type="ECO:0000313" key="12">
    <source>
        <dbReference type="Proteomes" id="UP001310890"/>
    </source>
</evidence>
<keyword evidence="4" id="KW-0479">Metal-binding</keyword>
<dbReference type="FunFam" id="3.20.20.150:FF:000001">
    <property type="entry name" value="Probable endonuclease 4"/>
    <property type="match status" value="1"/>
</dbReference>
<comment type="caution">
    <text evidence="11">The sequence shown here is derived from an EMBL/GenBank/DDBJ whole genome shotgun (WGS) entry which is preliminary data.</text>
</comment>
<keyword evidence="8" id="KW-0234">DNA repair</keyword>
<evidence type="ECO:0000256" key="8">
    <source>
        <dbReference type="ARBA" id="ARBA00023204"/>
    </source>
</evidence>
<dbReference type="GO" id="GO:0008270">
    <property type="term" value="F:zinc ion binding"/>
    <property type="evidence" value="ECO:0007669"/>
    <property type="project" value="InterPro"/>
</dbReference>
<dbReference type="NCBIfam" id="TIGR00587">
    <property type="entry name" value="nfo"/>
    <property type="match status" value="1"/>
</dbReference>
<dbReference type="PANTHER" id="PTHR21445:SF0">
    <property type="entry name" value="APURINIC-APYRIMIDINIC ENDONUCLEASE"/>
    <property type="match status" value="1"/>
</dbReference>
<comment type="similarity">
    <text evidence="2">Belongs to the AP endonuclease 2 family.</text>
</comment>
<dbReference type="GO" id="GO:0005634">
    <property type="term" value="C:nucleus"/>
    <property type="evidence" value="ECO:0007669"/>
    <property type="project" value="TreeGrafter"/>
</dbReference>
<name>A0AAN7TKJ8_9PEZI</name>
<evidence type="ECO:0000256" key="3">
    <source>
        <dbReference type="ARBA" id="ARBA00021759"/>
    </source>
</evidence>
<organism evidence="11 12">
    <name type="scientific">Meristemomyces frigidus</name>
    <dbReference type="NCBI Taxonomy" id="1508187"/>
    <lineage>
        <taxon>Eukaryota</taxon>
        <taxon>Fungi</taxon>
        <taxon>Dikarya</taxon>
        <taxon>Ascomycota</taxon>
        <taxon>Pezizomycotina</taxon>
        <taxon>Dothideomycetes</taxon>
        <taxon>Dothideomycetidae</taxon>
        <taxon>Mycosphaerellales</taxon>
        <taxon>Teratosphaeriaceae</taxon>
        <taxon>Meristemomyces</taxon>
    </lineage>
</organism>
<feature type="compositionally biased region" description="Basic residues" evidence="9">
    <location>
        <begin position="475"/>
        <end position="485"/>
    </location>
</feature>
<protein>
    <recommendedName>
        <fullName evidence="3">Apurinic-apyrimidinic endonuclease 1</fullName>
    </recommendedName>
</protein>
<dbReference type="SUPFAM" id="SSF51658">
    <property type="entry name" value="Xylose isomerase-like"/>
    <property type="match status" value="1"/>
</dbReference>
<evidence type="ECO:0000313" key="11">
    <source>
        <dbReference type="EMBL" id="KAK5115549.1"/>
    </source>
</evidence>
<dbReference type="InterPro" id="IPR001719">
    <property type="entry name" value="AP_endonuc_2"/>
</dbReference>
<dbReference type="Pfam" id="PF01261">
    <property type="entry name" value="AP_endonuc_2"/>
    <property type="match status" value="1"/>
</dbReference>
<reference evidence="11" key="1">
    <citation type="submission" date="2023-08" db="EMBL/GenBank/DDBJ databases">
        <title>Black Yeasts Isolated from many extreme environments.</title>
        <authorList>
            <person name="Coleine C."/>
            <person name="Stajich J.E."/>
            <person name="Selbmann L."/>
        </authorList>
    </citation>
    <scope>NUCLEOTIDE SEQUENCE</scope>
    <source>
        <strain evidence="11">CCFEE 5401</strain>
    </source>
</reference>
<dbReference type="GO" id="GO:0008081">
    <property type="term" value="F:phosphoric diester hydrolase activity"/>
    <property type="evidence" value="ECO:0007669"/>
    <property type="project" value="TreeGrafter"/>
</dbReference>
<evidence type="ECO:0000256" key="7">
    <source>
        <dbReference type="ARBA" id="ARBA00022833"/>
    </source>
</evidence>
<keyword evidence="6" id="KW-0378">Hydrolase</keyword>
<dbReference type="Gene3D" id="3.20.20.150">
    <property type="entry name" value="Divalent-metal-dependent TIM barrel enzymes"/>
    <property type="match status" value="1"/>
</dbReference>
<dbReference type="GO" id="GO:0003906">
    <property type="term" value="F:DNA-(apurinic or apyrimidinic site) endonuclease activity"/>
    <property type="evidence" value="ECO:0007669"/>
    <property type="project" value="TreeGrafter"/>
</dbReference>
<evidence type="ECO:0000256" key="9">
    <source>
        <dbReference type="SAM" id="MobiDB-lite"/>
    </source>
</evidence>
<dbReference type="GO" id="GO:0005739">
    <property type="term" value="C:mitochondrion"/>
    <property type="evidence" value="ECO:0007669"/>
    <property type="project" value="TreeGrafter"/>
</dbReference>
<dbReference type="InterPro" id="IPR036237">
    <property type="entry name" value="Xyl_isomerase-like_sf"/>
</dbReference>
<evidence type="ECO:0000256" key="1">
    <source>
        <dbReference type="ARBA" id="ARBA00001947"/>
    </source>
</evidence>
<dbReference type="GO" id="GO:0003677">
    <property type="term" value="F:DNA binding"/>
    <property type="evidence" value="ECO:0007669"/>
    <property type="project" value="InterPro"/>
</dbReference>
<dbReference type="PANTHER" id="PTHR21445">
    <property type="entry name" value="ENDONUCLEASE IV ENDODEOXYRIBONUCLEASE IV"/>
    <property type="match status" value="1"/>
</dbReference>
<dbReference type="InterPro" id="IPR013022">
    <property type="entry name" value="Xyl_isomerase-like_TIM-brl"/>
</dbReference>
<dbReference type="CDD" id="cd00019">
    <property type="entry name" value="AP2Ec"/>
    <property type="match status" value="1"/>
</dbReference>
<gene>
    <name evidence="11" type="ORF">LTR62_001208</name>
</gene>
<feature type="region of interest" description="Disordered" evidence="9">
    <location>
        <begin position="467"/>
        <end position="512"/>
    </location>
</feature>
<dbReference type="Proteomes" id="UP001310890">
    <property type="component" value="Unassembled WGS sequence"/>
</dbReference>
<sequence length="512" mass="56390">MPKRKAVTNDEPDESDLSPPPQGLLDAVPPSSITLAPDDLLIKEAPRKRRKVKQSNDGRSDKEEVVPARKRRTEKSQIKVELAVEVEVEGEGEGEGKGEGEVEVVDTVKVKTKRKSKVDKERELVEMPLAARTVGHKLIIGAHVSAAGGVHKAIPNSVHIGANAFALFLKSQRKWENPPLLDTHTTAFHAHCKTHSYDQTNHIVPHGSYLVNLAHTDKTRTAQAYAAFLDDLKRCERLGISLYNFHPGNDQNNDRPKALAHLASNLNRAHAETKTVITLLETMAHGGNTLGSTFADLRSIIDLVHDKSRVGVCIDICHIFAAGYDLRSPSAFRETMDEFDRVVGFKYLKAMHLNDSKAPLGSFKDLHANIGTGFIGLRGFRHIANEPRLAGIPWVLETPIEVRDADGVVVKDKKGKVLEDRGIWAREIKLVEGLVGMDTEGEAFGGLEDELARRGGPERARLLEQIERVKEKKEKMKKGKRKGARRKGEEDEGGGRSGESSPLSDLGDEVSV</sequence>
<evidence type="ECO:0000259" key="10">
    <source>
        <dbReference type="Pfam" id="PF01261"/>
    </source>
</evidence>
<proteinExistence type="inferred from homology"/>
<feature type="region of interest" description="Disordered" evidence="9">
    <location>
        <begin position="1"/>
        <end position="74"/>
    </location>
</feature>
<keyword evidence="7" id="KW-0862">Zinc</keyword>
<comment type="cofactor">
    <cofactor evidence="1">
        <name>Zn(2+)</name>
        <dbReference type="ChEBI" id="CHEBI:29105"/>
    </cofactor>
</comment>
<dbReference type="SMART" id="SM00518">
    <property type="entry name" value="AP2Ec"/>
    <property type="match status" value="1"/>
</dbReference>
<dbReference type="EMBL" id="JAVRRL010000012">
    <property type="protein sequence ID" value="KAK5115549.1"/>
    <property type="molecule type" value="Genomic_DNA"/>
</dbReference>
<keyword evidence="5" id="KW-0227">DNA damage</keyword>
<dbReference type="GO" id="GO:0006284">
    <property type="term" value="P:base-excision repair"/>
    <property type="evidence" value="ECO:0007669"/>
    <property type="project" value="TreeGrafter"/>
</dbReference>
<accession>A0AAN7TKJ8</accession>
<evidence type="ECO:0000256" key="5">
    <source>
        <dbReference type="ARBA" id="ARBA00022763"/>
    </source>
</evidence>
<evidence type="ECO:0000256" key="6">
    <source>
        <dbReference type="ARBA" id="ARBA00022801"/>
    </source>
</evidence>
<dbReference type="PROSITE" id="PS51432">
    <property type="entry name" value="AP_NUCLEASE_F2_4"/>
    <property type="match status" value="1"/>
</dbReference>
<evidence type="ECO:0000256" key="2">
    <source>
        <dbReference type="ARBA" id="ARBA00005340"/>
    </source>
</evidence>
<dbReference type="InterPro" id="IPR018246">
    <property type="entry name" value="AP_endonuc_F2_Zn_BS"/>
</dbReference>
<evidence type="ECO:0000256" key="4">
    <source>
        <dbReference type="ARBA" id="ARBA00022723"/>
    </source>
</evidence>
<dbReference type="PROSITE" id="PS00731">
    <property type="entry name" value="AP_NUCLEASE_F2_3"/>
    <property type="match status" value="1"/>
</dbReference>
<dbReference type="HAMAP" id="MF_00152">
    <property type="entry name" value="Nfo"/>
    <property type="match status" value="1"/>
</dbReference>
<feature type="domain" description="Xylose isomerase-like TIM barrel" evidence="10">
    <location>
        <begin position="159"/>
        <end position="402"/>
    </location>
</feature>
<feature type="compositionally biased region" description="Basic and acidic residues" evidence="9">
    <location>
        <begin position="54"/>
        <end position="67"/>
    </location>
</feature>
<dbReference type="AlphaFoldDB" id="A0AAN7TKJ8"/>